<comment type="caution">
    <text evidence="3">The sequence shown here is derived from an EMBL/GenBank/DDBJ whole genome shotgun (WGS) entry which is preliminary data.</text>
</comment>
<reference evidence="3 4" key="1">
    <citation type="submission" date="2016-07" db="EMBL/GenBank/DDBJ databases">
        <title>Pervasive Adenine N6-methylation of Active Genes in Fungi.</title>
        <authorList>
            <consortium name="DOE Joint Genome Institute"/>
            <person name="Mondo S.J."/>
            <person name="Dannebaum R.O."/>
            <person name="Kuo R.C."/>
            <person name="Labutti K."/>
            <person name="Haridas S."/>
            <person name="Kuo A."/>
            <person name="Salamov A."/>
            <person name="Ahrendt S.R."/>
            <person name="Lipzen A."/>
            <person name="Sullivan W."/>
            <person name="Andreopoulos W.B."/>
            <person name="Clum A."/>
            <person name="Lindquist E."/>
            <person name="Daum C."/>
            <person name="Ramamoorthy G.K."/>
            <person name="Gryganskyi A."/>
            <person name="Culley D."/>
            <person name="Magnuson J.K."/>
            <person name="James T.Y."/>
            <person name="O'Malley M.A."/>
            <person name="Stajich J.E."/>
            <person name="Spatafora J.W."/>
            <person name="Visel A."/>
            <person name="Grigoriev I.V."/>
        </authorList>
    </citation>
    <scope>NUCLEOTIDE SEQUENCE [LARGE SCALE GENOMIC DNA]</scope>
    <source>
        <strain evidence="3 4">CBS 115471</strain>
    </source>
</reference>
<sequence length="253" mass="28695">MAKIRALESLLWGFAWSVTGNMLSHQNYTLESHIHNAVLYFVCEVVFGPSPLRFMMLFWFRALFAFKIIPIICAGYSFLAWGYGWPQFSYTGIRFTLFEACKWIARKYGLPGHQYSFDELNFTVTRVLHHASMDKGVDLLSIYTMVSGVLPWMILQYVIYIVGSTIIMVTKAVVAVIAFLLWHLFGLRPPTGRHHTPSGQGRATTDRRSTSADQGRIPTDQGRTPTDHGLAATTKKRQRFSEAAINPSSYSTR</sequence>
<protein>
    <submittedName>
        <fullName evidence="3">Uncharacterized protein</fullName>
    </submittedName>
</protein>
<feature type="transmembrane region" description="Helical" evidence="2">
    <location>
        <begin position="58"/>
        <end position="79"/>
    </location>
</feature>
<accession>A0A1Y1YXY4</accession>
<proteinExistence type="predicted"/>
<dbReference type="EMBL" id="MCFA01000153">
    <property type="protein sequence ID" value="ORY02839.1"/>
    <property type="molecule type" value="Genomic_DNA"/>
</dbReference>
<evidence type="ECO:0000313" key="4">
    <source>
        <dbReference type="Proteomes" id="UP000193144"/>
    </source>
</evidence>
<evidence type="ECO:0000256" key="2">
    <source>
        <dbReference type="SAM" id="Phobius"/>
    </source>
</evidence>
<keyword evidence="2" id="KW-0812">Transmembrane</keyword>
<keyword evidence="4" id="KW-1185">Reference proteome</keyword>
<evidence type="ECO:0000256" key="1">
    <source>
        <dbReference type="SAM" id="MobiDB-lite"/>
    </source>
</evidence>
<gene>
    <name evidence="3" type="ORF">BCR34DRAFT_605444</name>
</gene>
<dbReference type="AlphaFoldDB" id="A0A1Y1YXY4"/>
<feature type="transmembrane region" description="Helical" evidence="2">
    <location>
        <begin position="157"/>
        <end position="185"/>
    </location>
</feature>
<dbReference type="Proteomes" id="UP000193144">
    <property type="component" value="Unassembled WGS sequence"/>
</dbReference>
<keyword evidence="2" id="KW-0472">Membrane</keyword>
<evidence type="ECO:0000313" key="3">
    <source>
        <dbReference type="EMBL" id="ORY02839.1"/>
    </source>
</evidence>
<organism evidence="3 4">
    <name type="scientific">Clohesyomyces aquaticus</name>
    <dbReference type="NCBI Taxonomy" id="1231657"/>
    <lineage>
        <taxon>Eukaryota</taxon>
        <taxon>Fungi</taxon>
        <taxon>Dikarya</taxon>
        <taxon>Ascomycota</taxon>
        <taxon>Pezizomycotina</taxon>
        <taxon>Dothideomycetes</taxon>
        <taxon>Pleosporomycetidae</taxon>
        <taxon>Pleosporales</taxon>
        <taxon>Lindgomycetaceae</taxon>
        <taxon>Clohesyomyces</taxon>
    </lineage>
</organism>
<keyword evidence="2" id="KW-1133">Transmembrane helix</keyword>
<feature type="region of interest" description="Disordered" evidence="1">
    <location>
        <begin position="192"/>
        <end position="253"/>
    </location>
</feature>
<name>A0A1Y1YXY4_9PLEO</name>